<evidence type="ECO:0000313" key="10">
    <source>
        <dbReference type="Proteomes" id="UP000199169"/>
    </source>
</evidence>
<protein>
    <recommendedName>
        <fullName evidence="7">Cell division protein FtsB</fullName>
    </recommendedName>
</protein>
<dbReference type="GO" id="GO:0032153">
    <property type="term" value="C:cell division site"/>
    <property type="evidence" value="ECO:0007669"/>
    <property type="project" value="UniProtKB-UniRule"/>
</dbReference>
<keyword evidence="10" id="KW-1185">Reference proteome</keyword>
<evidence type="ECO:0000256" key="6">
    <source>
        <dbReference type="ARBA" id="ARBA00023306"/>
    </source>
</evidence>
<feature type="coiled-coil region" evidence="7">
    <location>
        <begin position="36"/>
        <end position="70"/>
    </location>
</feature>
<comment type="subcellular location">
    <subcellularLocation>
        <location evidence="7">Cell inner membrane</location>
        <topology evidence="7">Single-pass type II membrane protein</topology>
    </subcellularLocation>
    <text evidence="7">Localizes to the division septum.</text>
</comment>
<dbReference type="EMBL" id="FLQX01000106">
    <property type="protein sequence ID" value="SBT06208.1"/>
    <property type="molecule type" value="Genomic_DNA"/>
</dbReference>
<evidence type="ECO:0000256" key="2">
    <source>
        <dbReference type="ARBA" id="ARBA00022618"/>
    </source>
</evidence>
<comment type="similarity">
    <text evidence="7">Belongs to the FtsB family.</text>
</comment>
<dbReference type="InterPro" id="IPR023081">
    <property type="entry name" value="Cell_div_FtsB"/>
</dbReference>
<dbReference type="Pfam" id="PF04977">
    <property type="entry name" value="DivIC"/>
    <property type="match status" value="1"/>
</dbReference>
<dbReference type="RefSeq" id="WP_186407023.1">
    <property type="nucleotide sequence ID" value="NZ_FLQX01000106.1"/>
</dbReference>
<keyword evidence="5 7" id="KW-0472">Membrane</keyword>
<comment type="subunit">
    <text evidence="7">Part of a complex composed of FtsB, FtsL and FtsQ.</text>
</comment>
<keyword evidence="3 7" id="KW-0812">Transmembrane</keyword>
<evidence type="ECO:0000313" key="9">
    <source>
        <dbReference type="EMBL" id="SBT06208.1"/>
    </source>
</evidence>
<dbReference type="AlphaFoldDB" id="A0A1A8XQH7"/>
<keyword evidence="7" id="KW-0997">Cell inner membrane</keyword>
<dbReference type="PANTHER" id="PTHR37485:SF1">
    <property type="entry name" value="CELL DIVISION PROTEIN FTSB"/>
    <property type="match status" value="1"/>
</dbReference>
<dbReference type="PANTHER" id="PTHR37485">
    <property type="entry name" value="CELL DIVISION PROTEIN FTSB"/>
    <property type="match status" value="1"/>
</dbReference>
<dbReference type="InterPro" id="IPR007060">
    <property type="entry name" value="FtsL/DivIC"/>
</dbReference>
<dbReference type="NCBIfam" id="NF002058">
    <property type="entry name" value="PRK00888.1"/>
    <property type="match status" value="1"/>
</dbReference>
<dbReference type="GO" id="GO:0030428">
    <property type="term" value="C:cell septum"/>
    <property type="evidence" value="ECO:0007669"/>
    <property type="project" value="TreeGrafter"/>
</dbReference>
<keyword evidence="7" id="KW-0175">Coiled coil</keyword>
<name>A0A1A8XQH7_9PROT</name>
<feature type="topological domain" description="Periplasmic" evidence="7">
    <location>
        <begin position="22"/>
        <end position="118"/>
    </location>
</feature>
<dbReference type="Proteomes" id="UP000199169">
    <property type="component" value="Unassembled WGS sequence"/>
</dbReference>
<keyword evidence="4 7" id="KW-1133">Transmembrane helix</keyword>
<accession>A0A1A8XQH7</accession>
<dbReference type="STRING" id="1860102.ACCAA_300053"/>
<dbReference type="GO" id="GO:0043093">
    <property type="term" value="P:FtsZ-dependent cytokinesis"/>
    <property type="evidence" value="ECO:0007669"/>
    <property type="project" value="UniProtKB-UniRule"/>
</dbReference>
<evidence type="ECO:0000256" key="7">
    <source>
        <dbReference type="HAMAP-Rule" id="MF_00599"/>
    </source>
</evidence>
<feature type="topological domain" description="Cytoplasmic" evidence="7">
    <location>
        <begin position="1"/>
        <end position="3"/>
    </location>
</feature>
<proteinExistence type="inferred from homology"/>
<feature type="region of interest" description="Disordered" evidence="8">
    <location>
        <begin position="99"/>
        <end position="118"/>
    </location>
</feature>
<dbReference type="GO" id="GO:0005886">
    <property type="term" value="C:plasma membrane"/>
    <property type="evidence" value="ECO:0007669"/>
    <property type="project" value="UniProtKB-SubCell"/>
</dbReference>
<reference evidence="9 10" key="1">
    <citation type="submission" date="2016-06" db="EMBL/GenBank/DDBJ databases">
        <authorList>
            <person name="Kjaerup R.B."/>
            <person name="Dalgaard T.S."/>
            <person name="Juul-Madsen H.R."/>
        </authorList>
    </citation>
    <scope>NUCLEOTIDE SEQUENCE [LARGE SCALE GENOMIC DNA]</scope>
    <source>
        <strain evidence="9">3</strain>
    </source>
</reference>
<organism evidence="9 10">
    <name type="scientific">Candidatus Accumulibacter aalborgensis</name>
    <dbReference type="NCBI Taxonomy" id="1860102"/>
    <lineage>
        <taxon>Bacteria</taxon>
        <taxon>Pseudomonadati</taxon>
        <taxon>Pseudomonadota</taxon>
        <taxon>Betaproteobacteria</taxon>
        <taxon>Candidatus Accumulibacter</taxon>
    </lineage>
</organism>
<comment type="function">
    <text evidence="7">Essential cell division protein. May link together the upstream cell division proteins, which are predominantly cytoplasmic, with the downstream cell division proteins, which are predominantly periplasmic.</text>
</comment>
<keyword evidence="2 7" id="KW-0132">Cell division</keyword>
<evidence type="ECO:0000256" key="4">
    <source>
        <dbReference type="ARBA" id="ARBA00022989"/>
    </source>
</evidence>
<evidence type="ECO:0000256" key="5">
    <source>
        <dbReference type="ARBA" id="ARBA00023136"/>
    </source>
</evidence>
<evidence type="ECO:0000256" key="1">
    <source>
        <dbReference type="ARBA" id="ARBA00022475"/>
    </source>
</evidence>
<sequence length="118" mass="13420">MRWLAVALLVVIALLQHPLWLGKGGWQRVWDVDRQLQQQREANKKLEMRNAGLDAEVRDLKQGYDAIEERARFELGMVKQDEIFVQIADKPAAEKIAAPVAEKATAAPRPARQPTPKR</sequence>
<keyword evidence="6 7" id="KW-0131">Cell cycle</keyword>
<evidence type="ECO:0000256" key="3">
    <source>
        <dbReference type="ARBA" id="ARBA00022692"/>
    </source>
</evidence>
<keyword evidence="1 7" id="KW-1003">Cell membrane</keyword>
<dbReference type="HAMAP" id="MF_00599">
    <property type="entry name" value="FtsB"/>
    <property type="match status" value="1"/>
</dbReference>
<gene>
    <name evidence="7 9" type="primary">ftsB</name>
    <name evidence="9" type="ORF">ACCAA_300053</name>
</gene>
<evidence type="ECO:0000256" key="8">
    <source>
        <dbReference type="SAM" id="MobiDB-lite"/>
    </source>
</evidence>